<dbReference type="InterPro" id="IPR025991">
    <property type="entry name" value="Chemoreceptor_zinc-bind_dom"/>
</dbReference>
<dbReference type="SUPFAM" id="SSF58104">
    <property type="entry name" value="Methyl-accepting chemotaxis protein (MCP) signaling domain"/>
    <property type="match status" value="1"/>
</dbReference>
<dbReference type="AlphaFoldDB" id="A0A5M9R461"/>
<evidence type="ECO:0000313" key="7">
    <source>
        <dbReference type="Proteomes" id="UP000322181"/>
    </source>
</evidence>
<dbReference type="GO" id="GO:0004888">
    <property type="term" value="F:transmembrane signaling receptor activity"/>
    <property type="evidence" value="ECO:0007669"/>
    <property type="project" value="InterPro"/>
</dbReference>
<dbReference type="PANTHER" id="PTHR43531:SF11">
    <property type="entry name" value="METHYL-ACCEPTING CHEMOTAXIS PROTEIN 3"/>
    <property type="match status" value="1"/>
</dbReference>
<dbReference type="Gene3D" id="1.20.120.30">
    <property type="entry name" value="Aspartate receptor, ligand-binding domain"/>
    <property type="match status" value="1"/>
</dbReference>
<organism evidence="6 7">
    <name type="scientific">Morganella psychrotolerans</name>
    <dbReference type="NCBI Taxonomy" id="368603"/>
    <lineage>
        <taxon>Bacteria</taxon>
        <taxon>Pseudomonadati</taxon>
        <taxon>Pseudomonadota</taxon>
        <taxon>Gammaproteobacteria</taxon>
        <taxon>Enterobacterales</taxon>
        <taxon>Morganellaceae</taxon>
        <taxon>Morganella</taxon>
    </lineage>
</organism>
<dbReference type="PROSITE" id="PS50111">
    <property type="entry name" value="CHEMOTAXIS_TRANSDUC_2"/>
    <property type="match status" value="1"/>
</dbReference>
<dbReference type="Gene3D" id="6.10.250.3200">
    <property type="match status" value="1"/>
</dbReference>
<evidence type="ECO:0000256" key="4">
    <source>
        <dbReference type="PROSITE-ProRule" id="PRU00284"/>
    </source>
</evidence>
<evidence type="ECO:0000256" key="1">
    <source>
        <dbReference type="ARBA" id="ARBA00022500"/>
    </source>
</evidence>
<gene>
    <name evidence="6" type="ORF">F4V73_10780</name>
</gene>
<dbReference type="EMBL" id="VXKB01000002">
    <property type="protein sequence ID" value="KAA8715450.1"/>
    <property type="molecule type" value="Genomic_DNA"/>
</dbReference>
<accession>A0A5M9R461</accession>
<comment type="similarity">
    <text evidence="3">Belongs to the methyl-accepting chemotaxis (MCP) protein family.</text>
</comment>
<keyword evidence="2 4" id="KW-0807">Transducer</keyword>
<dbReference type="GO" id="GO:0006935">
    <property type="term" value="P:chemotaxis"/>
    <property type="evidence" value="ECO:0007669"/>
    <property type="project" value="UniProtKB-KW"/>
</dbReference>
<dbReference type="RefSeq" id="WP_150384911.1">
    <property type="nucleotide sequence ID" value="NZ_BAAAFS010000002.1"/>
</dbReference>
<keyword evidence="1" id="KW-0145">Chemotaxis</keyword>
<dbReference type="PANTHER" id="PTHR43531">
    <property type="entry name" value="PROTEIN ICFG"/>
    <property type="match status" value="1"/>
</dbReference>
<evidence type="ECO:0000259" key="5">
    <source>
        <dbReference type="PROSITE" id="PS50111"/>
    </source>
</evidence>
<dbReference type="InterPro" id="IPR004090">
    <property type="entry name" value="Chemotax_Me-accpt_rcpt"/>
</dbReference>
<dbReference type="Pfam" id="PF00015">
    <property type="entry name" value="MCPsignal"/>
    <property type="match status" value="1"/>
</dbReference>
<evidence type="ECO:0000256" key="2">
    <source>
        <dbReference type="ARBA" id="ARBA00023224"/>
    </source>
</evidence>
<evidence type="ECO:0000313" key="6">
    <source>
        <dbReference type="EMBL" id="KAA8715450.1"/>
    </source>
</evidence>
<name>A0A5M9R461_9GAMM</name>
<dbReference type="InterPro" id="IPR051310">
    <property type="entry name" value="MCP_chemotaxis"/>
</dbReference>
<dbReference type="InterPro" id="IPR004089">
    <property type="entry name" value="MCPsignal_dom"/>
</dbReference>
<evidence type="ECO:0000256" key="3">
    <source>
        <dbReference type="ARBA" id="ARBA00029447"/>
    </source>
</evidence>
<reference evidence="6 7" key="1">
    <citation type="submission" date="2019-09" db="EMBL/GenBank/DDBJ databases">
        <title>Draft genome sequence of various Type strains from the CCUG.</title>
        <authorList>
            <person name="Pineiro-Iglesias B."/>
            <person name="Tunovic T."/>
            <person name="Unosson C."/>
            <person name="Inganas E."/>
            <person name="Ohlen M."/>
            <person name="Cardew S."/>
            <person name="Jensie-Markopoulos S."/>
            <person name="Salva-Serra F."/>
            <person name="Jaen-Luchoro D."/>
            <person name="Karlsson R."/>
            <person name="Svensson-Stadler L."/>
            <person name="Chun J."/>
            <person name="Moore E."/>
        </authorList>
    </citation>
    <scope>NUCLEOTIDE SEQUENCE [LARGE SCALE GENOMIC DNA]</scope>
    <source>
        <strain evidence="6 7">CCUG 53682T</strain>
    </source>
</reference>
<sequence>MLKKIKSWASSRQTLHVRQPDNIEIFQKRLSEAAGVCAGNEPAASPDIQQNGHGDMLCRHLLEGISAIEIIRNSLLDSSNRLASEQSTLDEMTHHNGETRQHMHELNDVLDDISEHADKGLDYTKKLVFTLEQINQNIDNIERLSNQTNLLAVNSAIEASHVGSRGAGFSVISREIKQLSGEIQVEATTITSFTGKIQSHAHHIHTDAKDNQKLVASIRNIAVQAESRLQNMITCSSRMQAIIHFVAIQQFLNTVKLDHVIWKGDIYSRLLDENADLLVNDHTQCRLGKWYYADEGQKFISHDAYRRLEEPHKTVHLSGRKALEARAQGCRRDEEMYLGEMESASRSVIQHIDNLLESISY</sequence>
<proteinExistence type="inferred from homology"/>
<dbReference type="Proteomes" id="UP000322181">
    <property type="component" value="Unassembled WGS sequence"/>
</dbReference>
<dbReference type="Pfam" id="PF13682">
    <property type="entry name" value="CZB"/>
    <property type="match status" value="1"/>
</dbReference>
<dbReference type="PRINTS" id="PR00260">
    <property type="entry name" value="CHEMTRNSDUCR"/>
</dbReference>
<dbReference type="GO" id="GO:0007165">
    <property type="term" value="P:signal transduction"/>
    <property type="evidence" value="ECO:0007669"/>
    <property type="project" value="UniProtKB-KW"/>
</dbReference>
<comment type="caution">
    <text evidence="6">The sequence shown here is derived from an EMBL/GenBank/DDBJ whole genome shotgun (WGS) entry which is preliminary data.</text>
</comment>
<protein>
    <submittedName>
        <fullName evidence="6">Chemotaxis protein</fullName>
    </submittedName>
</protein>
<feature type="domain" description="Methyl-accepting transducer" evidence="5">
    <location>
        <begin position="61"/>
        <end position="250"/>
    </location>
</feature>
<dbReference type="GO" id="GO:0016020">
    <property type="term" value="C:membrane"/>
    <property type="evidence" value="ECO:0007669"/>
    <property type="project" value="InterPro"/>
</dbReference>